<sequence>MARGTSGKGENMKEKTYYEVLEEIERKNNSQYETLLELGEICFLLIERLNRKQARMVRETDITLNGKNYQITIEETKYGIDKL</sequence>
<dbReference type="EMBL" id="BK015863">
    <property type="protein sequence ID" value="DAD70353.1"/>
    <property type="molecule type" value="Genomic_DNA"/>
</dbReference>
<protein>
    <submittedName>
        <fullName evidence="1">Uncharacterized protein</fullName>
    </submittedName>
</protein>
<name>A0A8S5LK90_9CAUD</name>
<accession>A0A8S5LK90</accession>
<reference evidence="1" key="1">
    <citation type="journal article" date="2021" name="Proc. Natl. Acad. Sci. U.S.A.">
        <title>A Catalog of Tens of Thousands of Viruses from Human Metagenomes Reveals Hidden Associations with Chronic Diseases.</title>
        <authorList>
            <person name="Tisza M.J."/>
            <person name="Buck C.B."/>
        </authorList>
    </citation>
    <scope>NUCLEOTIDE SEQUENCE</scope>
    <source>
        <strain evidence="1">CtVsq1</strain>
    </source>
</reference>
<organism evidence="1">
    <name type="scientific">Siphoviridae sp. ctVsq1</name>
    <dbReference type="NCBI Taxonomy" id="2827577"/>
    <lineage>
        <taxon>Viruses</taxon>
        <taxon>Duplodnaviria</taxon>
        <taxon>Heunggongvirae</taxon>
        <taxon>Uroviricota</taxon>
        <taxon>Caudoviricetes</taxon>
    </lineage>
</organism>
<proteinExistence type="predicted"/>
<evidence type="ECO:0000313" key="1">
    <source>
        <dbReference type="EMBL" id="DAD70353.1"/>
    </source>
</evidence>